<dbReference type="AlphaFoldDB" id="A0A1H0TLP8"/>
<dbReference type="Proteomes" id="UP000199317">
    <property type="component" value="Unassembled WGS sequence"/>
</dbReference>
<keyword evidence="4" id="KW-0812">Transmembrane</keyword>
<feature type="transmembrane region" description="Helical" evidence="4">
    <location>
        <begin position="57"/>
        <end position="74"/>
    </location>
</feature>
<reference evidence="6" key="1">
    <citation type="submission" date="2016-10" db="EMBL/GenBank/DDBJ databases">
        <authorList>
            <person name="Varghese N."/>
            <person name="Submissions S."/>
        </authorList>
    </citation>
    <scope>NUCLEOTIDE SEQUENCE [LARGE SCALE GENOMIC DNA]</scope>
    <source>
        <strain evidence="6">DSM 17101</strain>
    </source>
</reference>
<name>A0A1H0TLP8_9BURK</name>
<feature type="transmembrane region" description="Helical" evidence="4">
    <location>
        <begin position="32"/>
        <end position="50"/>
    </location>
</feature>
<evidence type="ECO:0000256" key="1">
    <source>
        <dbReference type="ARBA" id="ARBA00022603"/>
    </source>
</evidence>
<dbReference type="EMBL" id="FNJL01000015">
    <property type="protein sequence ID" value="SDP54620.1"/>
    <property type="molecule type" value="Genomic_DNA"/>
</dbReference>
<feature type="transmembrane region" description="Helical" evidence="4">
    <location>
        <begin position="7"/>
        <end position="26"/>
    </location>
</feature>
<keyword evidence="1" id="KW-0489">Methyltransferase</keyword>
<dbReference type="PANTHER" id="PTHR13610:SF9">
    <property type="entry name" value="FI06469P"/>
    <property type="match status" value="1"/>
</dbReference>
<evidence type="ECO:0000313" key="6">
    <source>
        <dbReference type="Proteomes" id="UP000199317"/>
    </source>
</evidence>
<dbReference type="InterPro" id="IPR026170">
    <property type="entry name" value="FAM173A/B"/>
</dbReference>
<dbReference type="SUPFAM" id="SSF53335">
    <property type="entry name" value="S-adenosyl-L-methionine-dependent methyltransferases"/>
    <property type="match status" value="1"/>
</dbReference>
<evidence type="ECO:0000256" key="3">
    <source>
        <dbReference type="ARBA" id="ARBA00022691"/>
    </source>
</evidence>
<accession>A0A1H0TLP8</accession>
<protein>
    <recommendedName>
        <fullName evidence="7">Methyltransferase type 12</fullName>
    </recommendedName>
</protein>
<organism evidence="5 6">
    <name type="scientific">Paracidovorax cattleyae</name>
    <dbReference type="NCBI Taxonomy" id="80868"/>
    <lineage>
        <taxon>Bacteria</taxon>
        <taxon>Pseudomonadati</taxon>
        <taxon>Pseudomonadota</taxon>
        <taxon>Betaproteobacteria</taxon>
        <taxon>Burkholderiales</taxon>
        <taxon>Comamonadaceae</taxon>
        <taxon>Paracidovorax</taxon>
    </lineage>
</organism>
<evidence type="ECO:0000256" key="4">
    <source>
        <dbReference type="SAM" id="Phobius"/>
    </source>
</evidence>
<dbReference type="PANTHER" id="PTHR13610">
    <property type="entry name" value="METHYLTRANSFERASE DOMAIN-CONTAINING PROTEIN"/>
    <property type="match status" value="1"/>
</dbReference>
<keyword evidence="4" id="KW-1133">Transmembrane helix</keyword>
<sequence length="255" mass="27914">MRFPLLPWPFPALLAWAAAWLAFLLLRGAAGAPWWAAWLAGCAIGAAASFQGRTRWRQCLIALGFPLSFLAAGATSLPAWAWLAPLAVLLLVYPLHAWRDAPLFPTPRRALDGLARVVPLPGAAAVLDAGCGLGDGLRALRRAYPDARLEGLEWSWPLRCLCALRCPWARVRRGDIWRAGWGGYRMVYLFQRPESMDRAAAKARAEMAADAWLVSLAFEVPGAVPEAVLRPDAGHPVWIYRVGRLPPVRQQAAAL</sequence>
<keyword evidence="3" id="KW-0949">S-adenosyl-L-methionine</keyword>
<keyword evidence="6" id="KW-1185">Reference proteome</keyword>
<keyword evidence="2" id="KW-0808">Transferase</keyword>
<proteinExistence type="predicted"/>
<dbReference type="RefSeq" id="WP_092835260.1">
    <property type="nucleotide sequence ID" value="NZ_CP028290.1"/>
</dbReference>
<keyword evidence="4" id="KW-0472">Membrane</keyword>
<dbReference type="GO" id="GO:0032259">
    <property type="term" value="P:methylation"/>
    <property type="evidence" value="ECO:0007669"/>
    <property type="project" value="UniProtKB-KW"/>
</dbReference>
<evidence type="ECO:0008006" key="7">
    <source>
        <dbReference type="Google" id="ProtNLM"/>
    </source>
</evidence>
<evidence type="ECO:0000256" key="2">
    <source>
        <dbReference type="ARBA" id="ARBA00022679"/>
    </source>
</evidence>
<dbReference type="GO" id="GO:0016279">
    <property type="term" value="F:protein-lysine N-methyltransferase activity"/>
    <property type="evidence" value="ECO:0007669"/>
    <property type="project" value="InterPro"/>
</dbReference>
<gene>
    <name evidence="5" type="ORF">SAMN04489708_115127</name>
</gene>
<dbReference type="OrthoDB" id="5611641at2"/>
<dbReference type="Gene3D" id="3.40.50.150">
    <property type="entry name" value="Vaccinia Virus protein VP39"/>
    <property type="match status" value="1"/>
</dbReference>
<evidence type="ECO:0000313" key="5">
    <source>
        <dbReference type="EMBL" id="SDP54620.1"/>
    </source>
</evidence>
<dbReference type="InterPro" id="IPR029063">
    <property type="entry name" value="SAM-dependent_MTases_sf"/>
</dbReference>